<evidence type="ECO:0000256" key="10">
    <source>
        <dbReference type="ARBA" id="ARBA00033270"/>
    </source>
</evidence>
<evidence type="ECO:0000313" key="18">
    <source>
        <dbReference type="Proteomes" id="UP000634206"/>
    </source>
</evidence>
<evidence type="ECO:0000256" key="6">
    <source>
        <dbReference type="ARBA" id="ARBA00022984"/>
    </source>
</evidence>
<evidence type="ECO:0000256" key="3">
    <source>
        <dbReference type="ARBA" id="ARBA00022679"/>
    </source>
</evidence>
<evidence type="ECO:0000256" key="15">
    <source>
        <dbReference type="ARBA" id="ARBA00049902"/>
    </source>
</evidence>
<accession>A0AAE2VAP6</accession>
<dbReference type="InterPro" id="IPR001182">
    <property type="entry name" value="FtsW/RodA"/>
</dbReference>
<evidence type="ECO:0000256" key="14">
    <source>
        <dbReference type="ARBA" id="ARBA00044770"/>
    </source>
</evidence>
<keyword evidence="3" id="KW-0808">Transferase</keyword>
<feature type="transmembrane region" description="Helical" evidence="16">
    <location>
        <begin position="135"/>
        <end position="155"/>
    </location>
</feature>
<dbReference type="GO" id="GO:0005886">
    <property type="term" value="C:plasma membrane"/>
    <property type="evidence" value="ECO:0007669"/>
    <property type="project" value="TreeGrafter"/>
</dbReference>
<dbReference type="GO" id="GO:0051301">
    <property type="term" value="P:cell division"/>
    <property type="evidence" value="ECO:0007669"/>
    <property type="project" value="UniProtKB-KW"/>
</dbReference>
<evidence type="ECO:0000256" key="2">
    <source>
        <dbReference type="ARBA" id="ARBA00022676"/>
    </source>
</evidence>
<feature type="transmembrane region" description="Helical" evidence="16">
    <location>
        <begin position="109"/>
        <end position="128"/>
    </location>
</feature>
<feature type="transmembrane region" description="Helical" evidence="16">
    <location>
        <begin position="339"/>
        <end position="357"/>
    </location>
</feature>
<keyword evidence="2" id="KW-0328">Glycosyltransferase</keyword>
<dbReference type="Pfam" id="PF01098">
    <property type="entry name" value="FTSW_RODA_SPOVE"/>
    <property type="match status" value="1"/>
</dbReference>
<feature type="transmembrane region" description="Helical" evidence="16">
    <location>
        <begin position="303"/>
        <end position="327"/>
    </location>
</feature>
<evidence type="ECO:0000256" key="9">
    <source>
        <dbReference type="ARBA" id="ARBA00032370"/>
    </source>
</evidence>
<comment type="catalytic activity">
    <reaction evidence="15">
        <text>[GlcNAc-(1-&gt;4)-Mur2Ac(oyl-L-Ala-gamma-D-Glu-L-Lys-D-Ala-D-Ala)](n)-di-trans,octa-cis-undecaprenyl diphosphate + beta-D-GlcNAc-(1-&gt;4)-Mur2Ac(oyl-L-Ala-gamma-D-Glu-L-Lys-D-Ala-D-Ala)-di-trans,octa-cis-undecaprenyl diphosphate = [GlcNAc-(1-&gt;4)-Mur2Ac(oyl-L-Ala-gamma-D-Glu-L-Lys-D-Ala-D-Ala)](n+1)-di-trans,octa-cis-undecaprenyl diphosphate + di-trans,octa-cis-undecaprenyl diphosphate + H(+)</text>
        <dbReference type="Rhea" id="RHEA:23708"/>
        <dbReference type="Rhea" id="RHEA-COMP:9602"/>
        <dbReference type="Rhea" id="RHEA-COMP:9603"/>
        <dbReference type="ChEBI" id="CHEBI:15378"/>
        <dbReference type="ChEBI" id="CHEBI:58405"/>
        <dbReference type="ChEBI" id="CHEBI:60033"/>
        <dbReference type="ChEBI" id="CHEBI:78435"/>
        <dbReference type="EC" id="2.4.99.28"/>
    </reaction>
</comment>
<sequence>MGRKNAVFLCLAVTALVTLGLVMLTSTSVWDDEVNGYALVKKQALWIAVGVIGAAVIAGMDYRKFRPYWVWMLVGSCVLLTFCYVPGIAQDIKGEARWIKLPGMPQFQPSELAKIFVILGLAAWYTHFQTETRTFFKGFVAPGILLGIPVLLIFFEKDMGTAMALGGAGVVVMYVAGARLPYLAVSGVTALAGMAFVVWKNPERMGRVMALFDLESDKYRLGDGYQQLHGLYAFANGGVDGTGLGNGVEKLGYLPEAHTDFILPSIGEELGLWFTLGSVFCFVVIVVYGIAIAMNAKDDFGRLLAVGLTSVIVIPAMMNIGVCTAVLPNTGLPLPFISYGGTNLVFTLLAVGGLISVHRQTSFVNRAEMPVINEKKQCVRI</sequence>
<comment type="similarity">
    <text evidence="11">Belongs to the SEDS family. FtsW subfamily.</text>
</comment>
<evidence type="ECO:0000256" key="1">
    <source>
        <dbReference type="ARBA" id="ARBA00004141"/>
    </source>
</evidence>
<dbReference type="GO" id="GO:0015648">
    <property type="term" value="F:lipid-linked peptidoglycan transporter activity"/>
    <property type="evidence" value="ECO:0007669"/>
    <property type="project" value="TreeGrafter"/>
</dbReference>
<keyword evidence="8 16" id="KW-0472">Membrane</keyword>
<feature type="transmembrane region" description="Helical" evidence="16">
    <location>
        <begin position="270"/>
        <end position="291"/>
    </location>
</feature>
<evidence type="ECO:0000256" key="8">
    <source>
        <dbReference type="ARBA" id="ARBA00023136"/>
    </source>
</evidence>
<comment type="caution">
    <text evidence="17">The sequence shown here is derived from an EMBL/GenBank/DDBJ whole genome shotgun (WGS) entry which is preliminary data.</text>
</comment>
<dbReference type="GO" id="GO:0008360">
    <property type="term" value="P:regulation of cell shape"/>
    <property type="evidence" value="ECO:0007669"/>
    <property type="project" value="UniProtKB-KW"/>
</dbReference>
<dbReference type="PANTHER" id="PTHR30474">
    <property type="entry name" value="CELL CYCLE PROTEIN"/>
    <property type="match status" value="1"/>
</dbReference>
<dbReference type="PANTHER" id="PTHR30474:SF2">
    <property type="entry name" value="PEPTIDOGLYCAN GLYCOSYLTRANSFERASE FTSW-RELATED"/>
    <property type="match status" value="1"/>
</dbReference>
<dbReference type="Proteomes" id="UP000634206">
    <property type="component" value="Unassembled WGS sequence"/>
</dbReference>
<keyword evidence="17" id="KW-0132">Cell division</keyword>
<dbReference type="GO" id="GO:0009252">
    <property type="term" value="P:peptidoglycan biosynthetic process"/>
    <property type="evidence" value="ECO:0007669"/>
    <property type="project" value="UniProtKB-KW"/>
</dbReference>
<proteinExistence type="inferred from homology"/>
<dbReference type="EMBL" id="JAENIG010000001">
    <property type="protein sequence ID" value="MBK1853560.1"/>
    <property type="molecule type" value="Genomic_DNA"/>
</dbReference>
<comment type="subcellular location">
    <subcellularLocation>
        <location evidence="1">Membrane</location>
        <topology evidence="1">Multi-pass membrane protein</topology>
    </subcellularLocation>
</comment>
<gene>
    <name evidence="17" type="ORF">JIN83_01180</name>
</gene>
<keyword evidence="4 16" id="KW-0812">Transmembrane</keyword>
<evidence type="ECO:0000256" key="7">
    <source>
        <dbReference type="ARBA" id="ARBA00022989"/>
    </source>
</evidence>
<keyword evidence="18" id="KW-1185">Reference proteome</keyword>
<dbReference type="RefSeq" id="WP_309488157.1">
    <property type="nucleotide sequence ID" value="NZ_JAENIG010000001.1"/>
</dbReference>
<name>A0AAE2VAP6_9BACT</name>
<evidence type="ECO:0000256" key="11">
    <source>
        <dbReference type="ARBA" id="ARBA00038053"/>
    </source>
</evidence>
<feature type="transmembrane region" description="Helical" evidence="16">
    <location>
        <begin position="44"/>
        <end position="62"/>
    </location>
</feature>
<dbReference type="EC" id="2.4.99.28" evidence="14"/>
<evidence type="ECO:0000256" key="16">
    <source>
        <dbReference type="SAM" id="Phobius"/>
    </source>
</evidence>
<evidence type="ECO:0000256" key="4">
    <source>
        <dbReference type="ARBA" id="ARBA00022692"/>
    </source>
</evidence>
<dbReference type="GO" id="GO:0032153">
    <property type="term" value="C:cell division site"/>
    <property type="evidence" value="ECO:0007669"/>
    <property type="project" value="TreeGrafter"/>
</dbReference>
<dbReference type="AlphaFoldDB" id="A0AAE2VAP6"/>
<keyword evidence="17" id="KW-0131">Cell cycle</keyword>
<protein>
    <recommendedName>
        <fullName evidence="12">Probable peptidoglycan glycosyltransferase FtsW</fullName>
        <ecNumber evidence="14">2.4.99.28</ecNumber>
    </recommendedName>
    <alternativeName>
        <fullName evidence="13">Cell division protein FtsW</fullName>
    </alternativeName>
    <alternativeName>
        <fullName evidence="10">Cell wall polymerase</fullName>
    </alternativeName>
    <alternativeName>
        <fullName evidence="9">Peptidoglycan polymerase</fullName>
    </alternativeName>
</protein>
<evidence type="ECO:0000256" key="13">
    <source>
        <dbReference type="ARBA" id="ARBA00041418"/>
    </source>
</evidence>
<organism evidence="17 18">
    <name type="scientific">Oceaniferula flava</name>
    <dbReference type="NCBI Taxonomy" id="2800421"/>
    <lineage>
        <taxon>Bacteria</taxon>
        <taxon>Pseudomonadati</taxon>
        <taxon>Verrucomicrobiota</taxon>
        <taxon>Verrucomicrobiia</taxon>
        <taxon>Verrucomicrobiales</taxon>
        <taxon>Verrucomicrobiaceae</taxon>
        <taxon>Oceaniferula</taxon>
    </lineage>
</organism>
<reference evidence="17" key="1">
    <citation type="submission" date="2021-01" db="EMBL/GenBank/DDBJ databases">
        <title>Modified the classification status of verrucomicrobia.</title>
        <authorList>
            <person name="Feng X."/>
        </authorList>
    </citation>
    <scope>NUCLEOTIDE SEQUENCE</scope>
    <source>
        <strain evidence="17">5K15</strain>
    </source>
</reference>
<feature type="transmembrane region" description="Helical" evidence="16">
    <location>
        <begin position="161"/>
        <end position="177"/>
    </location>
</feature>
<feature type="transmembrane region" description="Helical" evidence="16">
    <location>
        <begin position="69"/>
        <end position="89"/>
    </location>
</feature>
<keyword evidence="5" id="KW-0133">Cell shape</keyword>
<keyword evidence="6" id="KW-0573">Peptidoglycan synthesis</keyword>
<evidence type="ECO:0000256" key="12">
    <source>
        <dbReference type="ARBA" id="ARBA00041185"/>
    </source>
</evidence>
<evidence type="ECO:0000256" key="5">
    <source>
        <dbReference type="ARBA" id="ARBA00022960"/>
    </source>
</evidence>
<dbReference type="GO" id="GO:0008955">
    <property type="term" value="F:peptidoglycan glycosyltransferase activity"/>
    <property type="evidence" value="ECO:0007669"/>
    <property type="project" value="UniProtKB-EC"/>
</dbReference>
<keyword evidence="7 16" id="KW-1133">Transmembrane helix</keyword>
<feature type="transmembrane region" description="Helical" evidence="16">
    <location>
        <begin position="182"/>
        <end position="199"/>
    </location>
</feature>
<evidence type="ECO:0000313" key="17">
    <source>
        <dbReference type="EMBL" id="MBK1853560.1"/>
    </source>
</evidence>